<evidence type="ECO:0000256" key="1">
    <source>
        <dbReference type="SAM" id="MobiDB-lite"/>
    </source>
</evidence>
<name>A0A8H4VIL9_9AGAR</name>
<dbReference type="EMBL" id="JAACJL010000058">
    <property type="protein sequence ID" value="KAF4611038.1"/>
    <property type="molecule type" value="Genomic_DNA"/>
</dbReference>
<feature type="compositionally biased region" description="Acidic residues" evidence="1">
    <location>
        <begin position="351"/>
        <end position="367"/>
    </location>
</feature>
<feature type="compositionally biased region" description="Low complexity" evidence="1">
    <location>
        <begin position="973"/>
        <end position="984"/>
    </location>
</feature>
<dbReference type="InterPro" id="IPR052292">
    <property type="entry name" value="Glucose_repression_reg"/>
</dbReference>
<dbReference type="PANTHER" id="PTHR28051">
    <property type="entry name" value="PROTEIN MTL1-RELATED"/>
    <property type="match status" value="1"/>
</dbReference>
<proteinExistence type="predicted"/>
<dbReference type="GO" id="GO:0005773">
    <property type="term" value="C:vacuole"/>
    <property type="evidence" value="ECO:0007669"/>
    <property type="project" value="GOC"/>
</dbReference>
<feature type="compositionally biased region" description="Polar residues" evidence="1">
    <location>
        <begin position="182"/>
        <end position="191"/>
    </location>
</feature>
<dbReference type="GO" id="GO:0007039">
    <property type="term" value="P:protein catabolic process in the vacuole"/>
    <property type="evidence" value="ECO:0007669"/>
    <property type="project" value="TreeGrafter"/>
</dbReference>
<keyword evidence="4" id="KW-1185">Reference proteome</keyword>
<feature type="compositionally biased region" description="Basic residues" evidence="1">
    <location>
        <begin position="299"/>
        <end position="309"/>
    </location>
</feature>
<evidence type="ECO:0000313" key="4">
    <source>
        <dbReference type="Proteomes" id="UP000521872"/>
    </source>
</evidence>
<evidence type="ECO:0000313" key="3">
    <source>
        <dbReference type="EMBL" id="KAF4611038.1"/>
    </source>
</evidence>
<sequence length="1320" mass="138545">MANYLPVLLVSVSTNAVPDDSALTTLPRGQVDYLSHDWQEEDVWRSWRNMTKQKNEIANGVRLENASWRTWWKQRNKLKTISPETLNWLKDSDVTWLYGPLHTAVEWTPVPKPMPVPDSVEASTPASAHDRLDLVSTSQTSRRPAPQKPILKHRSISEMLTSDFPPTSPLFSPVESEDEQDPVTSANTTANAAERDPNFAKSLPSSKSWGKRPTLSHTKSDTHVTRWGPSRAFRKDSPPRIDPPGLDAQSGSYFPPTASTSSSLSQPVSAGGSIRASLSQDSSSSGTGGVTSGGDSRGHSHGHGQKKKHITFNTFVEQCIAIEKPKKNASGFFGASASEEAGWLHTPMTYMDDDGYEEDEEDSEGDEALGGPADSQWGAGARGVKSDSDSPIEEDEDDDEEDDILQIRPSSSSSNPRNYPPQPTPRKPPRSQSKVSTASSSSSASTSTTNSCSSGTHSNSTPGTSTSSPSGSLSPSRRTTSTGSLRGKASSSTSSGRAPSFGSNSTYRPSLYRRGAPPLIRTTSDHTTHVTIAPIAPTLLKTGAGGWSEGFGDEEASDDGFGGLAGWGPWTEKRAGRKSPGLNDHAGGYGFGTGRGGRSFNVVPGEASEDAPGSSDGTPVELVYVPPFGSNYSVAHHSIGLGENYEDGYDGFGGFHEEEEEVEDVQVEDASKAVYHHPPLSGNTGSVGYVGFSGSPAAQPIPIASQAYEVSGTKVPSLLVSHNDNSSTSYRSGREIPAVQREDVDEEDTYDIFAGADLGEDYYYARRGGRGYEREREKSSSIVSPPVVGNPSSSSSLSSSVKSDRERYGATPEVDSRERRHSRSVGRTAGPPAGEERQSRSRSRSQSRTPSPAFVVSPTLSGPVMPAPYSATTTGRKRGSSASSPSIPSSWITANGNATSYTQQSSSSDRLSPPSRGRQPQPSIQTQMKSQSQSRGRSSTRTSSSSSWERNAGSLGSSPIGSLSPDTGMRSSGLNAVLGGAAVLAGGGRVDREREKEREKEQERGRERRGRDRTSGKVLSASETESMGRDDVSSVTGTVVSTTESASGTDSASATNSNSNSSGTVTAPPSMDASFYSTTSSTSSGNNSNNSTVLGAPAPTVVPTRDGEDDQADRELQYLRRAEEEQRRRVHPTPSNSPVNTIRGMPPSVAAGESFIDNITSSNSSTPKGRGSNSSGSGGTTPTGGSTSSPALSDVTTAPTSGAPSYTHARVPSTGGISASQPSPSKLRPPPLIPSPPLPAKPSTSFTAVSSPMSPKTATSAAMTAATLASPPVPSPAASTVSTPPVPAAESTIVGKAVDIVSSAGAFFGLWGGSRDHAEG</sequence>
<dbReference type="Proteomes" id="UP000521872">
    <property type="component" value="Unassembled WGS sequence"/>
</dbReference>
<feature type="compositionally biased region" description="Low complexity" evidence="1">
    <location>
        <begin position="1077"/>
        <end position="1092"/>
    </location>
</feature>
<accession>A0A8H4VIL9</accession>
<feature type="compositionally biased region" description="Low complexity" evidence="1">
    <location>
        <begin position="430"/>
        <end position="503"/>
    </location>
</feature>
<feature type="compositionally biased region" description="Basic and acidic residues" evidence="1">
    <location>
        <begin position="802"/>
        <end position="818"/>
    </location>
</feature>
<feature type="compositionally biased region" description="Polar residues" evidence="1">
    <location>
        <begin position="249"/>
        <end position="268"/>
    </location>
</feature>
<feature type="compositionally biased region" description="Polar residues" evidence="1">
    <location>
        <begin position="1157"/>
        <end position="1167"/>
    </location>
</feature>
<feature type="region of interest" description="Disordered" evidence="1">
    <location>
        <begin position="115"/>
        <end position="309"/>
    </location>
</feature>
<feature type="region of interest" description="Disordered" evidence="1">
    <location>
        <begin position="772"/>
        <end position="1287"/>
    </location>
</feature>
<feature type="compositionally biased region" description="Low complexity" evidence="1">
    <location>
        <begin position="880"/>
        <end position="890"/>
    </location>
</feature>
<reference evidence="3 4" key="1">
    <citation type="submission" date="2019-12" db="EMBL/GenBank/DDBJ databases">
        <authorList>
            <person name="Floudas D."/>
            <person name="Bentzer J."/>
            <person name="Ahren D."/>
            <person name="Johansson T."/>
            <person name="Persson P."/>
            <person name="Tunlid A."/>
        </authorList>
    </citation>
    <scope>NUCLEOTIDE SEQUENCE [LARGE SCALE GENOMIC DNA]</scope>
    <source>
        <strain evidence="3 4">CBS 102.39</strain>
    </source>
</reference>
<feature type="compositionally biased region" description="Low complexity" evidence="1">
    <location>
        <begin position="1033"/>
        <end position="1067"/>
    </location>
</feature>
<feature type="compositionally biased region" description="Low complexity" evidence="1">
    <location>
        <begin position="780"/>
        <end position="801"/>
    </location>
</feature>
<dbReference type="GO" id="GO:0042149">
    <property type="term" value="P:cellular response to glucose starvation"/>
    <property type="evidence" value="ECO:0007669"/>
    <property type="project" value="TreeGrafter"/>
</dbReference>
<protein>
    <recommendedName>
        <fullName evidence="2">Nitrogen regulatory protein areA GATA-like domain-containing protein</fullName>
    </recommendedName>
</protein>
<gene>
    <name evidence="3" type="ORF">D9613_007084</name>
</gene>
<evidence type="ECO:0000259" key="2">
    <source>
        <dbReference type="Pfam" id="PF08550"/>
    </source>
</evidence>
<feature type="region of interest" description="Disordered" evidence="1">
    <location>
        <begin position="719"/>
        <end position="744"/>
    </location>
</feature>
<feature type="compositionally biased region" description="Polar residues" evidence="1">
    <location>
        <begin position="1190"/>
        <end position="1204"/>
    </location>
</feature>
<feature type="compositionally biased region" description="Basic and acidic residues" evidence="1">
    <location>
        <begin position="1113"/>
        <end position="1127"/>
    </location>
</feature>
<feature type="domain" description="Nitrogen regulatory protein areA GATA-like" evidence="2">
    <location>
        <begin position="46"/>
        <end position="73"/>
    </location>
</feature>
<feature type="compositionally biased region" description="Low complexity" evidence="1">
    <location>
        <begin position="899"/>
        <end position="965"/>
    </location>
</feature>
<feature type="compositionally biased region" description="Polar residues" evidence="1">
    <location>
        <begin position="720"/>
        <end position="731"/>
    </location>
</feature>
<dbReference type="PANTHER" id="PTHR28051:SF1">
    <property type="entry name" value="PROTEIN MTL1-RELATED"/>
    <property type="match status" value="1"/>
</dbReference>
<feature type="region of interest" description="Disordered" evidence="1">
    <location>
        <begin position="338"/>
        <end position="525"/>
    </location>
</feature>
<feature type="compositionally biased region" description="Basic and acidic residues" evidence="1">
    <location>
        <begin position="989"/>
        <end position="1015"/>
    </location>
</feature>
<dbReference type="Pfam" id="PF08550">
    <property type="entry name" value="GATA_AreA"/>
    <property type="match status" value="1"/>
</dbReference>
<dbReference type="InterPro" id="IPR013860">
    <property type="entry name" value="AreA_GATA"/>
</dbReference>
<feature type="compositionally biased region" description="Low complexity" evidence="1">
    <location>
        <begin position="1254"/>
        <end position="1283"/>
    </location>
</feature>
<comment type="caution">
    <text evidence="3">The sequence shown here is derived from an EMBL/GenBank/DDBJ whole genome shotgun (WGS) entry which is preliminary data.</text>
</comment>
<feature type="compositionally biased region" description="Low complexity" evidence="1">
    <location>
        <begin position="408"/>
        <end position="417"/>
    </location>
</feature>
<organism evidence="3 4">
    <name type="scientific">Agrocybe pediades</name>
    <dbReference type="NCBI Taxonomy" id="84607"/>
    <lineage>
        <taxon>Eukaryota</taxon>
        <taxon>Fungi</taxon>
        <taxon>Dikarya</taxon>
        <taxon>Basidiomycota</taxon>
        <taxon>Agaricomycotina</taxon>
        <taxon>Agaricomycetes</taxon>
        <taxon>Agaricomycetidae</taxon>
        <taxon>Agaricales</taxon>
        <taxon>Agaricineae</taxon>
        <taxon>Strophariaceae</taxon>
        <taxon>Agrocybe</taxon>
    </lineage>
</organism>
<feature type="compositionally biased region" description="Acidic residues" evidence="1">
    <location>
        <begin position="390"/>
        <end position="404"/>
    </location>
</feature>
<feature type="compositionally biased region" description="Pro residues" evidence="1">
    <location>
        <begin position="1227"/>
        <end position="1240"/>
    </location>
</feature>